<proteinExistence type="inferred from homology"/>
<keyword evidence="3" id="KW-0413">Isomerase</keyword>
<dbReference type="PANTHER" id="PTHR48073:SF2">
    <property type="entry name" value="O-SUCCINYLBENZOATE SYNTHASE"/>
    <property type="match status" value="1"/>
</dbReference>
<dbReference type="SFLD" id="SFLDG00180">
    <property type="entry name" value="muconate_cycloisomerase"/>
    <property type="match status" value="1"/>
</dbReference>
<keyword evidence="2" id="KW-0479">Metal-binding</keyword>
<dbReference type="Gene3D" id="3.30.390.10">
    <property type="entry name" value="Enolase-like, N-terminal domain"/>
    <property type="match status" value="1"/>
</dbReference>
<evidence type="ECO:0000256" key="2">
    <source>
        <dbReference type="ARBA" id="ARBA00022723"/>
    </source>
</evidence>
<dbReference type="InterPro" id="IPR036849">
    <property type="entry name" value="Enolase-like_C_sf"/>
</dbReference>
<keyword evidence="6" id="KW-1185">Reference proteome</keyword>
<dbReference type="PANTHER" id="PTHR48073">
    <property type="entry name" value="O-SUCCINYLBENZOATE SYNTHASE-RELATED"/>
    <property type="match status" value="1"/>
</dbReference>
<sequence length="381" mass="41390">MRFKSAELYAIEIPMLVEVEHALASRSVARNILLKITAEDGSVGFGESCPRHYVTGETFEQAWQTLTDELLPQLKQLQGTDVDQLMQWLSAQTLTLPRNKHAAFCAMELALLDLIGQQQQLSAGGLFATVSPNKQQYSGVIAAGQPEKAVAMAQQIKQLGVPCTKVKLHQQGDLNVAILQAVREILGPDHDLRGDANCAWQDADEAQRQLTELRPFGLNSIEQPLESDDIDGLAALTKAAITPVMVDESMCSLADAEQLIDRQACNLFNVRISKCGGLNNSYRIVKLANEHGIDCQLGAQVGETSCLSAAGLALASIAPTLRWREGCFGTLLLAHDIFEPPLMVGPRAQVAPLTGYGLGLQISTAQLSACQQQHWQLKLEE</sequence>
<gene>
    <name evidence="5" type="ORF">K0504_11855</name>
</gene>
<dbReference type="Proteomes" id="UP001166251">
    <property type="component" value="Unassembled WGS sequence"/>
</dbReference>
<dbReference type="InterPro" id="IPR029065">
    <property type="entry name" value="Enolase_C-like"/>
</dbReference>
<organism evidence="5 6">
    <name type="scientific">Neiella holothuriorum</name>
    <dbReference type="NCBI Taxonomy" id="2870530"/>
    <lineage>
        <taxon>Bacteria</taxon>
        <taxon>Pseudomonadati</taxon>
        <taxon>Pseudomonadota</taxon>
        <taxon>Gammaproteobacteria</taxon>
        <taxon>Alteromonadales</taxon>
        <taxon>Echinimonadaceae</taxon>
        <taxon>Neiella</taxon>
    </lineage>
</organism>
<evidence type="ECO:0000256" key="1">
    <source>
        <dbReference type="ARBA" id="ARBA00008031"/>
    </source>
</evidence>
<dbReference type="InterPro" id="IPR013342">
    <property type="entry name" value="Mandelate_racemase_C"/>
</dbReference>
<dbReference type="SMART" id="SM00922">
    <property type="entry name" value="MR_MLE"/>
    <property type="match status" value="1"/>
</dbReference>
<dbReference type="Gene3D" id="3.20.20.120">
    <property type="entry name" value="Enolase-like C-terminal domain"/>
    <property type="match status" value="1"/>
</dbReference>
<dbReference type="SFLD" id="SFLDF00009">
    <property type="entry name" value="o-succinylbenzoate_synthase"/>
    <property type="match status" value="1"/>
</dbReference>
<dbReference type="Pfam" id="PF02746">
    <property type="entry name" value="MR_MLE_N"/>
    <property type="match status" value="1"/>
</dbReference>
<comment type="caution">
    <text evidence="5">The sequence shown here is derived from an EMBL/GenBank/DDBJ whole genome shotgun (WGS) entry which is preliminary data.</text>
</comment>
<dbReference type="InterPro" id="IPR029017">
    <property type="entry name" value="Enolase-like_N"/>
</dbReference>
<reference evidence="5" key="1">
    <citation type="submission" date="2021-07" db="EMBL/GenBank/DDBJ databases">
        <title>Neiella marina sp. nov., isolated from the intestinal content of sea cucumber Apostichopus japonicus.</title>
        <authorList>
            <person name="Bai X."/>
        </authorList>
    </citation>
    <scope>NUCLEOTIDE SEQUENCE</scope>
    <source>
        <strain evidence="5">126</strain>
    </source>
</reference>
<dbReference type="Pfam" id="PF13378">
    <property type="entry name" value="MR_MLE_C"/>
    <property type="match status" value="1"/>
</dbReference>
<dbReference type="SUPFAM" id="SSF51604">
    <property type="entry name" value="Enolase C-terminal domain-like"/>
    <property type="match status" value="1"/>
</dbReference>
<accession>A0ABS7EHG4</accession>
<dbReference type="RefSeq" id="WP_220104407.1">
    <property type="nucleotide sequence ID" value="NZ_JAHZSS010000014.1"/>
</dbReference>
<dbReference type="InterPro" id="IPR013341">
    <property type="entry name" value="Mandelate_racemase_N_dom"/>
</dbReference>
<evidence type="ECO:0000313" key="6">
    <source>
        <dbReference type="Proteomes" id="UP001166251"/>
    </source>
</evidence>
<feature type="domain" description="Mandelate racemase/muconate lactonizing enzyme C-terminal" evidence="4">
    <location>
        <begin position="146"/>
        <end position="243"/>
    </location>
</feature>
<dbReference type="EMBL" id="JAHZSS010000014">
    <property type="protein sequence ID" value="MBW8191730.1"/>
    <property type="molecule type" value="Genomic_DNA"/>
</dbReference>
<name>A0ABS7EHG4_9GAMM</name>
<dbReference type="SUPFAM" id="SSF54826">
    <property type="entry name" value="Enolase N-terminal domain-like"/>
    <property type="match status" value="1"/>
</dbReference>
<protein>
    <recommendedName>
        <fullName evidence="4">Mandelate racemase/muconate lactonizing enzyme C-terminal domain-containing protein</fullName>
    </recommendedName>
</protein>
<evidence type="ECO:0000313" key="5">
    <source>
        <dbReference type="EMBL" id="MBW8191730.1"/>
    </source>
</evidence>
<evidence type="ECO:0000256" key="3">
    <source>
        <dbReference type="ARBA" id="ARBA00023235"/>
    </source>
</evidence>
<comment type="similarity">
    <text evidence="1">Belongs to the mandelate racemase/muconate lactonizing enzyme family.</text>
</comment>
<dbReference type="SFLD" id="SFLDS00001">
    <property type="entry name" value="Enolase"/>
    <property type="match status" value="1"/>
</dbReference>
<evidence type="ECO:0000259" key="4">
    <source>
        <dbReference type="SMART" id="SM00922"/>
    </source>
</evidence>